<dbReference type="AlphaFoldDB" id="A0A6G1B0X3"/>
<dbReference type="Pfam" id="PF18782">
    <property type="entry name" value="NAD2"/>
    <property type="match status" value="1"/>
</dbReference>
<evidence type="ECO:0000313" key="7">
    <source>
        <dbReference type="EMBL" id="KAF0881444.1"/>
    </source>
</evidence>
<protein>
    <submittedName>
        <fullName evidence="7">ABC3F enzyme</fullName>
    </submittedName>
</protein>
<reference evidence="7 8" key="1">
    <citation type="submission" date="2019-11" db="EMBL/GenBank/DDBJ databases">
        <authorList>
            <person name="Yang C."/>
            <person name="Li F."/>
        </authorList>
    </citation>
    <scope>NUCLEOTIDE SEQUENCE [LARGE SCALE GENOMIC DNA]</scope>
    <source>
        <strain evidence="7">KB4526</strain>
        <tissue evidence="7">Muscle</tissue>
    </source>
</reference>
<dbReference type="PANTHER" id="PTHR13857">
    <property type="entry name" value="MRNA EDITING ENZYME"/>
    <property type="match status" value="1"/>
</dbReference>
<evidence type="ECO:0000256" key="1">
    <source>
        <dbReference type="ARBA" id="ARBA00001947"/>
    </source>
</evidence>
<dbReference type="GO" id="GO:0070383">
    <property type="term" value="P:DNA cytosine deamination"/>
    <property type="evidence" value="ECO:0007669"/>
    <property type="project" value="TreeGrafter"/>
</dbReference>
<sequence length="101" mass="12236">RNPMDWIDPNTFRFHFPNLRYAYERNLCYLCFQVEREDFPHDDTRSVPFSSLLLPGPYPVPRHAELCFLSWFRDQYPSRDERYHVSWFLSWSPCPTCAGKV</sequence>
<accession>A0A6G1B0X3</accession>
<dbReference type="Proteomes" id="UP000475037">
    <property type="component" value="Unassembled WGS sequence"/>
</dbReference>
<comment type="similarity">
    <text evidence="2">Belongs to the cytidine and deoxycytidylate deaminase family.</text>
</comment>
<comment type="caution">
    <text evidence="7">The sequence shown here is derived from an EMBL/GenBank/DDBJ whole genome shotgun (WGS) entry which is preliminary data.</text>
</comment>
<feature type="domain" description="CMP/dCMP-type deaminase" evidence="6">
    <location>
        <begin position="24"/>
        <end position="101"/>
    </location>
</feature>
<dbReference type="PROSITE" id="PS51747">
    <property type="entry name" value="CYT_DCMP_DEAMINASES_2"/>
    <property type="match status" value="1"/>
</dbReference>
<evidence type="ECO:0000256" key="2">
    <source>
        <dbReference type="ARBA" id="ARBA00006576"/>
    </source>
</evidence>
<dbReference type="GO" id="GO:0005634">
    <property type="term" value="C:nucleus"/>
    <property type="evidence" value="ECO:0007669"/>
    <property type="project" value="TreeGrafter"/>
</dbReference>
<dbReference type="GO" id="GO:0051607">
    <property type="term" value="P:defense response to virus"/>
    <property type="evidence" value="ECO:0007669"/>
    <property type="project" value="TreeGrafter"/>
</dbReference>
<dbReference type="GO" id="GO:0008270">
    <property type="term" value="F:zinc ion binding"/>
    <property type="evidence" value="ECO:0007669"/>
    <property type="project" value="InterPro"/>
</dbReference>
<feature type="non-terminal residue" evidence="7">
    <location>
        <position position="101"/>
    </location>
</feature>
<dbReference type="GO" id="GO:0000932">
    <property type="term" value="C:P-body"/>
    <property type="evidence" value="ECO:0007669"/>
    <property type="project" value="TreeGrafter"/>
</dbReference>
<dbReference type="EMBL" id="VOAJ01002723">
    <property type="protein sequence ID" value="KAF0881444.1"/>
    <property type="molecule type" value="Genomic_DNA"/>
</dbReference>
<comment type="cofactor">
    <cofactor evidence="1">
        <name>Zn(2+)</name>
        <dbReference type="ChEBI" id="CHEBI:29105"/>
    </cofactor>
</comment>
<dbReference type="GO" id="GO:0003723">
    <property type="term" value="F:RNA binding"/>
    <property type="evidence" value="ECO:0007669"/>
    <property type="project" value="TreeGrafter"/>
</dbReference>
<dbReference type="SUPFAM" id="SSF53927">
    <property type="entry name" value="Cytidine deaminase-like"/>
    <property type="match status" value="1"/>
</dbReference>
<dbReference type="InterPro" id="IPR016193">
    <property type="entry name" value="Cytidine_deaminase-like"/>
</dbReference>
<evidence type="ECO:0000259" key="6">
    <source>
        <dbReference type="PROSITE" id="PS51747"/>
    </source>
</evidence>
<keyword evidence="5" id="KW-0862">Zinc</keyword>
<keyword evidence="3" id="KW-0479">Metal-binding</keyword>
<keyword evidence="4" id="KW-0378">Hydrolase</keyword>
<dbReference type="GO" id="GO:0045869">
    <property type="term" value="P:negative regulation of single stranded viral RNA replication via double stranded DNA intermediate"/>
    <property type="evidence" value="ECO:0007669"/>
    <property type="project" value="TreeGrafter"/>
</dbReference>
<dbReference type="GO" id="GO:0004126">
    <property type="term" value="F:cytidine deaminase activity"/>
    <property type="evidence" value="ECO:0007669"/>
    <property type="project" value="TreeGrafter"/>
</dbReference>
<dbReference type="GO" id="GO:0016554">
    <property type="term" value="P:cytidine to uridine editing"/>
    <property type="evidence" value="ECO:0007669"/>
    <property type="project" value="TreeGrafter"/>
</dbReference>
<evidence type="ECO:0000256" key="5">
    <source>
        <dbReference type="ARBA" id="ARBA00022833"/>
    </source>
</evidence>
<proteinExistence type="inferred from homology"/>
<dbReference type="InterPro" id="IPR050610">
    <property type="entry name" value="APOBEC_Cyt_Deaminase"/>
</dbReference>
<evidence type="ECO:0000256" key="3">
    <source>
        <dbReference type="ARBA" id="ARBA00022723"/>
    </source>
</evidence>
<organism evidence="7 8">
    <name type="scientific">Crocuta crocuta</name>
    <name type="common">Spotted hyena</name>
    <dbReference type="NCBI Taxonomy" id="9678"/>
    <lineage>
        <taxon>Eukaryota</taxon>
        <taxon>Metazoa</taxon>
        <taxon>Chordata</taxon>
        <taxon>Craniata</taxon>
        <taxon>Vertebrata</taxon>
        <taxon>Euteleostomi</taxon>
        <taxon>Mammalia</taxon>
        <taxon>Eutheria</taxon>
        <taxon>Laurasiatheria</taxon>
        <taxon>Carnivora</taxon>
        <taxon>Feliformia</taxon>
        <taxon>Hyaenidae</taxon>
        <taxon>Crocuta</taxon>
    </lineage>
</organism>
<name>A0A6G1B0X3_CROCR</name>
<keyword evidence="8" id="KW-1185">Reference proteome</keyword>
<evidence type="ECO:0000256" key="4">
    <source>
        <dbReference type="ARBA" id="ARBA00022801"/>
    </source>
</evidence>
<dbReference type="InterPro" id="IPR002125">
    <property type="entry name" value="CMP_dCMP_dom"/>
</dbReference>
<dbReference type="PANTHER" id="PTHR13857:SF45">
    <property type="entry name" value="DNA DC-DU-EDITING ENZYME APOBEC-3F"/>
    <property type="match status" value="1"/>
</dbReference>
<feature type="non-terminal residue" evidence="7">
    <location>
        <position position="1"/>
    </location>
</feature>
<evidence type="ECO:0000313" key="8">
    <source>
        <dbReference type="Proteomes" id="UP000475037"/>
    </source>
</evidence>
<dbReference type="Gene3D" id="3.40.140.10">
    <property type="entry name" value="Cytidine Deaminase, domain 2"/>
    <property type="match status" value="1"/>
</dbReference>
<dbReference type="PROSITE" id="PS00903">
    <property type="entry name" value="CYT_DCMP_DEAMINASES_1"/>
    <property type="match status" value="1"/>
</dbReference>
<dbReference type="InterPro" id="IPR016192">
    <property type="entry name" value="APOBEC/CMP_deaminase_Zn-bd"/>
</dbReference>
<gene>
    <name evidence="7" type="primary">Apobec3f</name>
    <name evidence="7" type="ORF">FOF47_R03263</name>
</gene>